<evidence type="ECO:0000313" key="1">
    <source>
        <dbReference type="EMBL" id="TVO59025.1"/>
    </source>
</evidence>
<dbReference type="EMBL" id="VMNK01000003">
    <property type="protein sequence ID" value="TVO59025.1"/>
    <property type="molecule type" value="Genomic_DNA"/>
</dbReference>
<dbReference type="AlphaFoldDB" id="A0A557R1J2"/>
<reference evidence="1 2" key="1">
    <citation type="submission" date="2019-07" db="EMBL/GenBank/DDBJ databases">
        <title>The pathways for chlorine oxyanion respiration interact through the shared metabolite chlorate.</title>
        <authorList>
            <person name="Barnum T.P."/>
            <person name="Cheng Y."/>
            <person name="Hill K.A."/>
            <person name="Lucas L.N."/>
            <person name="Carlson H.K."/>
            <person name="Coates J.D."/>
        </authorList>
    </citation>
    <scope>NUCLEOTIDE SEQUENCE [LARGE SCALE GENOMIC DNA]</scope>
    <source>
        <strain evidence="1 2">SFB-3</strain>
    </source>
</reference>
<dbReference type="Proteomes" id="UP000319502">
    <property type="component" value="Unassembled WGS sequence"/>
</dbReference>
<accession>A0A557R1J2</accession>
<evidence type="ECO:0000313" key="2">
    <source>
        <dbReference type="Proteomes" id="UP000319502"/>
    </source>
</evidence>
<dbReference type="OrthoDB" id="134981at2"/>
<gene>
    <name evidence="1" type="ORF">FHP91_05075</name>
</gene>
<sequence length="1055" mass="111153">MSFDLSRIRFDARKDFFGLVVQQGRVQLDAEWNEWVAQLGRRLQAGTLDTFGGNVVPRITPDGFRIQASGGALSIGPGRIYVDGLLAENHGGTPDAWDPRLAELTGTTPLAYTAQPYYPNPPALPAGGPHLVYVDVWQRDISAIIDPGLIEPAVGVDTTGRLQTVWQVKVLPNVGNATCATEDEDIAGWLAATAPSAGRLSTDTGDPAFDPNPCQVPPAAGYRGLENQTYRVEVHTGGPIGTATFKWSRDNATVASRVTHINPARDRITVESIGRDDVLRFHDGDWVEVTDDHRELHGLPGELRRIRVAGGVDDTARTLSFDIALSAGFFPTDAQQATQPARNTRVRRWDQSGQVRRENGTVATNLDTSTTGEIPIPGGTTRLFLEHGILVDFSLDPAGGEFKTGDHWVFAARTVDASVEILTNAPPLGIHHHYARLAIVNFPDGETDCRTLWPPIAEGEGCDCTVCVSAENHNNGTATIQQAIDSIKDVGGTICLGIGNYSIGTPLVVDGARSLRFRGQGWATLLVGAEPGSVFDIRDSTGVALENLSVIGSAVSSGSTAMIAARGVTDLRAEHINVLGLAVGDGTSVGIGLSGNMLGVSISDCAIVAERGVATVAGGDSNYVLTGELRMARNLFFCSQRAVSFDATSLHYGNTRIDGNFMLVGTQAAVTATGAVLAGSSFAVADNVIYTASDGVRAGVDGLAVERNEIFGFGERSGHGIVLEEGLDPVAIDRVRIHANRLLGLRGHAMLVTQQVDEAIITDNQLDSIGLGALVMGEGAGAGLLRFAGNQCQRLGQVLGNDNAAFVAVQLIRVERGDVLDNVIAQVARSALTSPGIDALRCAAVGQMRIAGNRFFGIGPDRISAPVAAIRVLPPFDRTAIDDNSVERIGEAGQNPIVIEWRAINIAPEPAGAVPGFVAAGYFAAAETAYLLTASRAFAVLLRPAAVSIRGNQLRGHATAAPLNQCGGVDSLLFADNHCQTVGEGGKEPLLGEFGGRTLNVSNNRLIALGDLDTLHLHPQQKLAIVMGNTSTGNIRVQGGAPVPADMSLTNIIGM</sequence>
<dbReference type="InterPro" id="IPR045392">
    <property type="entry name" value="DUF6519"/>
</dbReference>
<keyword evidence="2" id="KW-1185">Reference proteome</keyword>
<organism evidence="1 2">
    <name type="scientific">Denitromonas halophila</name>
    <dbReference type="NCBI Taxonomy" id="1629404"/>
    <lineage>
        <taxon>Bacteria</taxon>
        <taxon>Pseudomonadati</taxon>
        <taxon>Pseudomonadota</taxon>
        <taxon>Betaproteobacteria</taxon>
        <taxon>Rhodocyclales</taxon>
        <taxon>Zoogloeaceae</taxon>
        <taxon>Denitromonas</taxon>
    </lineage>
</organism>
<name>A0A557R1J2_9RHOO</name>
<dbReference type="InterPro" id="IPR012334">
    <property type="entry name" value="Pectin_lyas_fold"/>
</dbReference>
<dbReference type="Gene3D" id="2.160.20.10">
    <property type="entry name" value="Single-stranded right-handed beta-helix, Pectin lyase-like"/>
    <property type="match status" value="1"/>
</dbReference>
<dbReference type="InterPro" id="IPR011050">
    <property type="entry name" value="Pectin_lyase_fold/virulence"/>
</dbReference>
<dbReference type="Pfam" id="PF20129">
    <property type="entry name" value="DUF6519"/>
    <property type="match status" value="2"/>
</dbReference>
<protein>
    <recommendedName>
        <fullName evidence="3">Right-handed parallel beta-helix repeat-containing protein</fullName>
    </recommendedName>
</protein>
<evidence type="ECO:0008006" key="3">
    <source>
        <dbReference type="Google" id="ProtNLM"/>
    </source>
</evidence>
<dbReference type="RefSeq" id="WP_144308534.1">
    <property type="nucleotide sequence ID" value="NZ_VMNK01000003.1"/>
</dbReference>
<dbReference type="SUPFAM" id="SSF51126">
    <property type="entry name" value="Pectin lyase-like"/>
    <property type="match status" value="1"/>
</dbReference>
<proteinExistence type="predicted"/>
<comment type="caution">
    <text evidence="1">The sequence shown here is derived from an EMBL/GenBank/DDBJ whole genome shotgun (WGS) entry which is preliminary data.</text>
</comment>